<name>A0A060BTN8_9SYNE</name>
<dbReference type="PANTHER" id="PTHR32282:SF33">
    <property type="entry name" value="PEPTIDOGLYCAN GLYCOSYLTRANSFERASE"/>
    <property type="match status" value="1"/>
</dbReference>
<dbReference type="GO" id="GO:0008955">
    <property type="term" value="F:peptidoglycan glycosyltransferase activity"/>
    <property type="evidence" value="ECO:0007669"/>
    <property type="project" value="TreeGrafter"/>
</dbReference>
<dbReference type="PANTHER" id="PTHR32282">
    <property type="entry name" value="BINDING PROTEIN TRANSPEPTIDASE, PUTATIVE-RELATED"/>
    <property type="match status" value="1"/>
</dbReference>
<dbReference type="GO" id="GO:0009252">
    <property type="term" value="P:peptidoglycan biosynthetic process"/>
    <property type="evidence" value="ECO:0007669"/>
    <property type="project" value="TreeGrafter"/>
</dbReference>
<evidence type="ECO:0000256" key="1">
    <source>
        <dbReference type="ARBA" id="ARBA00022676"/>
    </source>
</evidence>
<dbReference type="SUPFAM" id="SSF56601">
    <property type="entry name" value="beta-lactamase/transpeptidase-like"/>
    <property type="match status" value="1"/>
</dbReference>
<feature type="non-terminal residue" evidence="4">
    <location>
        <position position="168"/>
    </location>
</feature>
<dbReference type="GO" id="GO:0030288">
    <property type="term" value="C:outer membrane-bounded periplasmic space"/>
    <property type="evidence" value="ECO:0007669"/>
    <property type="project" value="TreeGrafter"/>
</dbReference>
<keyword evidence="1" id="KW-0328">Glycosyltransferase</keyword>
<sequence>MSDITPYDMAAAYATFANDGLYNEPYFIDRIEDRTGKVLYQHQASPERVVDTQTARLVNQVLISNVTGGTGRNARISNGQVAAGKTGTTQESADVWFVGYTPQLSTAIWMGAPDARISLANAGLGGATGGRFPATTWGHLYSALFADQPLVDFPAPEPGRRGRSIGKI</sequence>
<protein>
    <submittedName>
        <fullName evidence="4">Transpeptidase</fullName>
    </submittedName>
</protein>
<dbReference type="InterPro" id="IPR012338">
    <property type="entry name" value="Beta-lactam/transpept-like"/>
</dbReference>
<dbReference type="Gene3D" id="3.40.710.10">
    <property type="entry name" value="DD-peptidase/beta-lactamase superfamily"/>
    <property type="match status" value="1"/>
</dbReference>
<evidence type="ECO:0000256" key="2">
    <source>
        <dbReference type="ARBA" id="ARBA00022679"/>
    </source>
</evidence>
<dbReference type="EMBL" id="KF116621">
    <property type="protein sequence ID" value="AIA83866.1"/>
    <property type="molecule type" value="Genomic_DNA"/>
</dbReference>
<dbReference type="InterPro" id="IPR050396">
    <property type="entry name" value="Glycosyltr_51/Transpeptidase"/>
</dbReference>
<dbReference type="InterPro" id="IPR001460">
    <property type="entry name" value="PCN-bd_Tpept"/>
</dbReference>
<evidence type="ECO:0000259" key="3">
    <source>
        <dbReference type="Pfam" id="PF00905"/>
    </source>
</evidence>
<proteinExistence type="predicted"/>
<organism evidence="4">
    <name type="scientific">uncultured Synechococcus sp</name>
    <dbReference type="NCBI Taxonomy" id="154535"/>
    <lineage>
        <taxon>Bacteria</taxon>
        <taxon>Bacillati</taxon>
        <taxon>Cyanobacteriota</taxon>
        <taxon>Cyanophyceae</taxon>
        <taxon>Synechococcales</taxon>
        <taxon>Synechococcaceae</taxon>
        <taxon>Synechococcus</taxon>
        <taxon>environmental samples</taxon>
    </lineage>
</organism>
<keyword evidence="2" id="KW-0808">Transferase</keyword>
<accession>A0A060BTN8</accession>
<dbReference type="GO" id="GO:0008658">
    <property type="term" value="F:penicillin binding"/>
    <property type="evidence" value="ECO:0007669"/>
    <property type="project" value="InterPro"/>
</dbReference>
<dbReference type="AlphaFoldDB" id="A0A060BTN8"/>
<evidence type="ECO:0000313" key="4">
    <source>
        <dbReference type="EMBL" id="AIA83866.1"/>
    </source>
</evidence>
<feature type="domain" description="Penicillin-binding protein transpeptidase" evidence="3">
    <location>
        <begin position="4"/>
        <end position="105"/>
    </location>
</feature>
<dbReference type="Pfam" id="PF00905">
    <property type="entry name" value="Transpeptidase"/>
    <property type="match status" value="1"/>
</dbReference>
<reference evidence="4" key="1">
    <citation type="journal article" date="2013" name="Environ. Microbiol.">
        <title>Seasonally variable intestinal metagenomes of the red palm weevil (Rhynchophorus ferrugineus).</title>
        <authorList>
            <person name="Jia S."/>
            <person name="Zhang X."/>
            <person name="Zhang G."/>
            <person name="Yin A."/>
            <person name="Zhang S."/>
            <person name="Li F."/>
            <person name="Wang L."/>
            <person name="Zhao D."/>
            <person name="Yun Q."/>
            <person name="Tala"/>
            <person name="Wang J."/>
            <person name="Sun G."/>
            <person name="Baabdullah M."/>
            <person name="Yu X."/>
            <person name="Hu S."/>
            <person name="Al-Mssallem I.S."/>
            <person name="Yu J."/>
        </authorList>
    </citation>
    <scope>NUCLEOTIDE SEQUENCE</scope>
</reference>